<organism evidence="2 3">
    <name type="scientific">Tumebacillus lacus</name>
    <dbReference type="NCBI Taxonomy" id="2995335"/>
    <lineage>
        <taxon>Bacteria</taxon>
        <taxon>Bacillati</taxon>
        <taxon>Bacillota</taxon>
        <taxon>Bacilli</taxon>
        <taxon>Bacillales</taxon>
        <taxon>Alicyclobacillaceae</taxon>
        <taxon>Tumebacillus</taxon>
    </lineage>
</organism>
<dbReference type="PANTHER" id="PTHR43798">
    <property type="entry name" value="MONOACYLGLYCEROL LIPASE"/>
    <property type="match status" value="1"/>
</dbReference>
<dbReference type="PANTHER" id="PTHR43798:SF33">
    <property type="entry name" value="HYDROLASE, PUTATIVE (AFU_ORTHOLOGUE AFUA_2G14860)-RELATED"/>
    <property type="match status" value="1"/>
</dbReference>
<reference evidence="2 3" key="1">
    <citation type="submission" date="2022-11" db="EMBL/GenBank/DDBJ databases">
        <title>Study of microbial diversity in lake waters.</title>
        <authorList>
            <person name="Zhang J."/>
        </authorList>
    </citation>
    <scope>NUCLEOTIDE SEQUENCE [LARGE SCALE GENOMIC DNA]</scope>
    <source>
        <strain evidence="2 3">DT12</strain>
    </source>
</reference>
<dbReference type="PRINTS" id="PR00111">
    <property type="entry name" value="ABHYDROLASE"/>
</dbReference>
<dbReference type="InterPro" id="IPR050266">
    <property type="entry name" value="AB_hydrolase_sf"/>
</dbReference>
<dbReference type="InterPro" id="IPR029058">
    <property type="entry name" value="AB_hydrolase_fold"/>
</dbReference>
<dbReference type="EMBL" id="JAPMLT010000001">
    <property type="protein sequence ID" value="MCX7568836.1"/>
    <property type="molecule type" value="Genomic_DNA"/>
</dbReference>
<name>A0ABT3WZS6_9BACL</name>
<dbReference type="Gene3D" id="3.40.50.1820">
    <property type="entry name" value="alpha/beta hydrolase"/>
    <property type="match status" value="1"/>
</dbReference>
<evidence type="ECO:0000259" key="1">
    <source>
        <dbReference type="Pfam" id="PF12697"/>
    </source>
</evidence>
<dbReference type="InterPro" id="IPR000073">
    <property type="entry name" value="AB_hydrolase_1"/>
</dbReference>
<proteinExistence type="predicted"/>
<sequence>MPHKRINGVNLYYEEAGQGEQTLLLIHGNVASSRWWDPMFDTLARTHRVVRVDLRGCGKSEAPGGNSVPQYSADVRALVQELGLQNVIAVGHSMGGAISMDIATVAPGLLKGMVLVNSAPAEGIVTPEERRPLIEQMIADRNLMKMSLAAVMPTAAQGELFEALVDDAMIAGPTCIPNYISLGETDYREALAATSLPTLIIYGDMDSLIALDMMERTQQAIPDSEMVLYEGIGHSPNVEAPERMVEDLLRFAARFA</sequence>
<feature type="domain" description="AB hydrolase-1" evidence="1">
    <location>
        <begin position="23"/>
        <end position="246"/>
    </location>
</feature>
<protein>
    <submittedName>
        <fullName evidence="2">Alpha/beta hydrolase</fullName>
    </submittedName>
</protein>
<keyword evidence="2" id="KW-0378">Hydrolase</keyword>
<keyword evidence="3" id="KW-1185">Reference proteome</keyword>
<evidence type="ECO:0000313" key="3">
    <source>
        <dbReference type="Proteomes" id="UP001208017"/>
    </source>
</evidence>
<dbReference type="RefSeq" id="WP_267150073.1">
    <property type="nucleotide sequence ID" value="NZ_JAPMLT010000001.1"/>
</dbReference>
<dbReference type="Pfam" id="PF12697">
    <property type="entry name" value="Abhydrolase_6"/>
    <property type="match status" value="1"/>
</dbReference>
<gene>
    <name evidence="2" type="ORF">OS242_02465</name>
</gene>
<dbReference type="GO" id="GO:0016787">
    <property type="term" value="F:hydrolase activity"/>
    <property type="evidence" value="ECO:0007669"/>
    <property type="project" value="UniProtKB-KW"/>
</dbReference>
<evidence type="ECO:0000313" key="2">
    <source>
        <dbReference type="EMBL" id="MCX7568836.1"/>
    </source>
</evidence>
<dbReference type="Proteomes" id="UP001208017">
    <property type="component" value="Unassembled WGS sequence"/>
</dbReference>
<accession>A0ABT3WZS6</accession>
<dbReference type="SUPFAM" id="SSF53474">
    <property type="entry name" value="alpha/beta-Hydrolases"/>
    <property type="match status" value="1"/>
</dbReference>
<comment type="caution">
    <text evidence="2">The sequence shown here is derived from an EMBL/GenBank/DDBJ whole genome shotgun (WGS) entry which is preliminary data.</text>
</comment>